<dbReference type="RefSeq" id="YP_009492263.1">
    <property type="nucleotide sequence ID" value="NC_037922.1"/>
</dbReference>
<keyword evidence="2" id="KW-0934">Plastid</keyword>
<geneLocation type="chloroplast" evidence="2"/>
<name>A0A2U8GKW2_9CHLO</name>
<feature type="region of interest" description="Disordered" evidence="1">
    <location>
        <begin position="67"/>
        <end position="107"/>
    </location>
</feature>
<keyword evidence="2" id="KW-0150">Chloroplast</keyword>
<organism evidence="2">
    <name type="scientific">Pseudopediastrum sp. CL0201VA</name>
    <dbReference type="NCBI Taxonomy" id="2184484"/>
    <lineage>
        <taxon>Eukaryota</taxon>
        <taxon>Viridiplantae</taxon>
        <taxon>Chlorophyta</taxon>
        <taxon>core chlorophytes</taxon>
        <taxon>Chlorophyceae</taxon>
        <taxon>CS clade</taxon>
        <taxon>Sphaeropleales</taxon>
        <taxon>Hydrodictyaceae</taxon>
        <taxon>Pseudopediastrum</taxon>
    </lineage>
</organism>
<proteinExistence type="predicted"/>
<reference evidence="2" key="1">
    <citation type="journal article" date="2018" name="Am. J. Bot.">
        <title>Organellar phylogenomics inform systematics in the green algal family Hydrodictyaceae (Chlorophyceae) and provide clues to the complex evolutionary history of plastid genomes in the green algal tree of life.</title>
        <authorList>
            <person name="McManus H.A."/>
            <person name="Fucikova K."/>
            <person name="Lewis P.O."/>
            <person name="Lewis L.A."/>
            <person name="Karol K.G."/>
        </authorList>
    </citation>
    <scope>NUCLEOTIDE SEQUENCE</scope>
</reference>
<dbReference type="GeneID" id="36951958"/>
<evidence type="ECO:0000256" key="1">
    <source>
        <dbReference type="SAM" id="MobiDB-lite"/>
    </source>
</evidence>
<sequence length="107" mass="12840">MPSLRFRLRFAERCLRLLLSSFVNLLLTKEDKRRRKKTKERLILLFLRSARPFSSSLLLESSIPSLRETRRSEVTSLTDERKTLRDVAPRRKEPYRCAQRSESNKRF</sequence>
<dbReference type="EMBL" id="MF276985">
    <property type="protein sequence ID" value="AWI68921.1"/>
    <property type="molecule type" value="Genomic_DNA"/>
</dbReference>
<dbReference type="AlphaFoldDB" id="A0A2U8GKW2"/>
<protein>
    <submittedName>
        <fullName evidence="2">Uncharacterized protein</fullName>
    </submittedName>
</protein>
<evidence type="ECO:0000313" key="2">
    <source>
        <dbReference type="EMBL" id="AWI68921.1"/>
    </source>
</evidence>
<feature type="compositionally biased region" description="Basic and acidic residues" evidence="1">
    <location>
        <begin position="67"/>
        <end position="95"/>
    </location>
</feature>
<accession>A0A2U8GKW2</accession>